<comment type="caution">
    <text evidence="4">The sequence shown here is derived from an EMBL/GenBank/DDBJ whole genome shotgun (WGS) entry which is preliminary data.</text>
</comment>
<accession>A0A932MMZ6</accession>
<keyword evidence="1" id="KW-0175">Coiled coil</keyword>
<dbReference type="Gene3D" id="6.10.250.3150">
    <property type="match status" value="1"/>
</dbReference>
<name>A0A932MMZ6_UNCTE</name>
<dbReference type="PANTHER" id="PTHR21666:SF270">
    <property type="entry name" value="MUREIN HYDROLASE ACTIVATOR ENVC"/>
    <property type="match status" value="1"/>
</dbReference>
<dbReference type="InterPro" id="IPR050570">
    <property type="entry name" value="Cell_wall_metabolism_enzyme"/>
</dbReference>
<dbReference type="PANTHER" id="PTHR21666">
    <property type="entry name" value="PEPTIDASE-RELATED"/>
    <property type="match status" value="1"/>
</dbReference>
<dbReference type="AlphaFoldDB" id="A0A932MMZ6"/>
<dbReference type="EMBL" id="JACPUR010000035">
    <property type="protein sequence ID" value="MBI3128829.1"/>
    <property type="molecule type" value="Genomic_DNA"/>
</dbReference>
<sequence length="379" mass="41928">MAVLTSLGLAPPEGSAAAPDGGAEARAEQEIRRREERLRAMEQLLAQEQAREARRRRQTESVLETLDAAAARLAAEDERLRILAERLQLSELRLEEVQGRARAMREERESLRARLKERLRELYMGGPAGTLRLLVMSRSVEDMLDRWSLAGVLSRHDARLIESFRRSEETLAALEEEVRKEVRERAALLARQAEAKKRAAGLYTSRSAQLDELEKDREKRRRLMEELEASRNSLRDSISRLLAPEGAGEAEGGPLREGALPWPVAGVPLPPGGAKKEGRSLRIQAPQGAPIRPVAPGEIVYADWVRGYGHLLVLRHAGGMYSVYGGAGDVFVGRGDKVAAGRIIARVGTTEALGGAALYFEIRKGAVPLDPLRWLSPRR</sequence>
<protein>
    <submittedName>
        <fullName evidence="4">Peptidoglycan DD-metalloendopeptidase family protein</fullName>
    </submittedName>
</protein>
<dbReference type="SUPFAM" id="SSF51261">
    <property type="entry name" value="Duplicated hybrid motif"/>
    <property type="match status" value="1"/>
</dbReference>
<evidence type="ECO:0000259" key="3">
    <source>
        <dbReference type="Pfam" id="PF01551"/>
    </source>
</evidence>
<evidence type="ECO:0000313" key="4">
    <source>
        <dbReference type="EMBL" id="MBI3128829.1"/>
    </source>
</evidence>
<dbReference type="GO" id="GO:0004222">
    <property type="term" value="F:metalloendopeptidase activity"/>
    <property type="evidence" value="ECO:0007669"/>
    <property type="project" value="TreeGrafter"/>
</dbReference>
<reference evidence="4" key="1">
    <citation type="submission" date="2020-07" db="EMBL/GenBank/DDBJ databases">
        <title>Huge and variable diversity of episymbiotic CPR bacteria and DPANN archaea in groundwater ecosystems.</title>
        <authorList>
            <person name="He C.Y."/>
            <person name="Keren R."/>
            <person name="Whittaker M."/>
            <person name="Farag I.F."/>
            <person name="Doudna J."/>
            <person name="Cate J.H.D."/>
            <person name="Banfield J.F."/>
        </authorList>
    </citation>
    <scope>NUCLEOTIDE SEQUENCE</scope>
    <source>
        <strain evidence="4">NC_groundwater_763_Ag_S-0.2um_68_21</strain>
    </source>
</reference>
<dbReference type="InterPro" id="IPR011055">
    <property type="entry name" value="Dup_hybrid_motif"/>
</dbReference>
<feature type="coiled-coil region" evidence="1">
    <location>
        <begin position="164"/>
        <end position="237"/>
    </location>
</feature>
<evidence type="ECO:0000256" key="1">
    <source>
        <dbReference type="SAM" id="Coils"/>
    </source>
</evidence>
<dbReference type="Gene3D" id="2.70.70.10">
    <property type="entry name" value="Glucose Permease (Domain IIA)"/>
    <property type="match status" value="1"/>
</dbReference>
<evidence type="ECO:0000313" key="5">
    <source>
        <dbReference type="Proteomes" id="UP000782312"/>
    </source>
</evidence>
<feature type="domain" description="M23ase beta-sheet core" evidence="3">
    <location>
        <begin position="281"/>
        <end position="371"/>
    </location>
</feature>
<dbReference type="CDD" id="cd12797">
    <property type="entry name" value="M23_peptidase"/>
    <property type="match status" value="1"/>
</dbReference>
<dbReference type="Proteomes" id="UP000782312">
    <property type="component" value="Unassembled WGS sequence"/>
</dbReference>
<proteinExistence type="predicted"/>
<organism evidence="4 5">
    <name type="scientific">Tectimicrobiota bacterium</name>
    <dbReference type="NCBI Taxonomy" id="2528274"/>
    <lineage>
        <taxon>Bacteria</taxon>
        <taxon>Pseudomonadati</taxon>
        <taxon>Nitrospinota/Tectimicrobiota group</taxon>
        <taxon>Candidatus Tectimicrobiota</taxon>
    </lineage>
</organism>
<evidence type="ECO:0000256" key="2">
    <source>
        <dbReference type="SAM" id="MobiDB-lite"/>
    </source>
</evidence>
<dbReference type="Pfam" id="PF01551">
    <property type="entry name" value="Peptidase_M23"/>
    <property type="match status" value="1"/>
</dbReference>
<feature type="compositionally biased region" description="Low complexity" evidence="2">
    <location>
        <begin position="10"/>
        <end position="22"/>
    </location>
</feature>
<feature type="region of interest" description="Disordered" evidence="2">
    <location>
        <begin position="1"/>
        <end position="30"/>
    </location>
</feature>
<dbReference type="InterPro" id="IPR016047">
    <property type="entry name" value="M23ase_b-sheet_dom"/>
</dbReference>
<gene>
    <name evidence="4" type="ORF">HYZ11_14585</name>
</gene>